<dbReference type="WBParaSite" id="jg11924">
    <property type="protein sequence ID" value="jg11924"/>
    <property type="gene ID" value="jg11924"/>
</dbReference>
<dbReference type="PANTHER" id="PTHR21433">
    <property type="entry name" value="TRANSMEMBRANE PROTEIN INDUCED BY TUMOR NECROSIS FACTOR ALPHA"/>
    <property type="match status" value="1"/>
</dbReference>
<keyword evidence="8" id="KW-1185">Reference proteome</keyword>
<evidence type="ECO:0000256" key="7">
    <source>
        <dbReference type="SAM" id="Phobius"/>
    </source>
</evidence>
<dbReference type="Proteomes" id="UP000887574">
    <property type="component" value="Unplaced"/>
</dbReference>
<comment type="similarity">
    <text evidence="2">Belongs to the TMEM120 family.</text>
</comment>
<comment type="subcellular location">
    <subcellularLocation>
        <location evidence="1">Membrane</location>
        <topology evidence="1">Multi-pass membrane protein</topology>
    </subcellularLocation>
</comment>
<dbReference type="InterPro" id="IPR012926">
    <property type="entry name" value="TMEM120A/B"/>
</dbReference>
<dbReference type="PANTHER" id="PTHR21433:SF0">
    <property type="entry name" value="TRANSMEMBRANE PROTEIN 120 HOMOLOG"/>
    <property type="match status" value="1"/>
</dbReference>
<evidence type="ECO:0000256" key="4">
    <source>
        <dbReference type="ARBA" id="ARBA00022989"/>
    </source>
</evidence>
<evidence type="ECO:0000256" key="5">
    <source>
        <dbReference type="ARBA" id="ARBA00023136"/>
    </source>
</evidence>
<sequence>MADTEALKNDYETFLEDMSQAEKEHDEYLHLYREMTRRQDASAKTLTHLTYCYKRFRADVKRLDSKKEKTPEEAQMLATMKSKLAEVSVKLSEMERELPAKDIGPYLSIILGSNLNISLLNPDDRYKYKQEYESFKLTVTYVILECVFTLAYFVPFRAVDALCNFLLVWYYCTLTIRESILRVNGSRIKGWWVFHHYISCVLCGITLTWRDGTCYKEFRPQFILLACYIGSVQLLQTKYQTGCLRRLHALGQRHSMDISTEGFSSFMFKGLTFLLPFLIGGYIIQGYCSYTLFKIYMRNCKDWQVITLAILFAVITFGNIITTLLVVVRKCIQIHRGNSSNHLVSKYRLKKSI</sequence>
<evidence type="ECO:0000256" key="1">
    <source>
        <dbReference type="ARBA" id="ARBA00004141"/>
    </source>
</evidence>
<evidence type="ECO:0000313" key="9">
    <source>
        <dbReference type="WBParaSite" id="jg11924"/>
    </source>
</evidence>
<dbReference type="Pfam" id="PF07851">
    <property type="entry name" value="TMEM120A-B"/>
    <property type="match status" value="1"/>
</dbReference>
<proteinExistence type="inferred from homology"/>
<feature type="transmembrane region" description="Helical" evidence="7">
    <location>
        <begin position="135"/>
        <end position="153"/>
    </location>
</feature>
<evidence type="ECO:0000313" key="8">
    <source>
        <dbReference type="Proteomes" id="UP000887574"/>
    </source>
</evidence>
<feature type="transmembrane region" description="Helical" evidence="7">
    <location>
        <begin position="305"/>
        <end position="328"/>
    </location>
</feature>
<organism evidence="8 9">
    <name type="scientific">Ditylenchus dipsaci</name>
    <dbReference type="NCBI Taxonomy" id="166011"/>
    <lineage>
        <taxon>Eukaryota</taxon>
        <taxon>Metazoa</taxon>
        <taxon>Ecdysozoa</taxon>
        <taxon>Nematoda</taxon>
        <taxon>Chromadorea</taxon>
        <taxon>Rhabditida</taxon>
        <taxon>Tylenchina</taxon>
        <taxon>Tylenchomorpha</taxon>
        <taxon>Sphaerularioidea</taxon>
        <taxon>Anguinidae</taxon>
        <taxon>Anguininae</taxon>
        <taxon>Ditylenchus</taxon>
    </lineage>
</organism>
<evidence type="ECO:0000256" key="6">
    <source>
        <dbReference type="SAM" id="Coils"/>
    </source>
</evidence>
<feature type="transmembrane region" description="Helical" evidence="7">
    <location>
        <begin position="188"/>
        <end position="209"/>
    </location>
</feature>
<accession>A0A915CT12</accession>
<keyword evidence="5 7" id="KW-0472">Membrane</keyword>
<evidence type="ECO:0000256" key="2">
    <source>
        <dbReference type="ARBA" id="ARBA00009700"/>
    </source>
</evidence>
<keyword evidence="6" id="KW-0175">Coiled coil</keyword>
<dbReference type="AlphaFoldDB" id="A0A915CT12"/>
<feature type="coiled-coil region" evidence="6">
    <location>
        <begin position="4"/>
        <end position="38"/>
    </location>
</feature>
<reference evidence="9" key="1">
    <citation type="submission" date="2022-11" db="UniProtKB">
        <authorList>
            <consortium name="WormBaseParasite"/>
        </authorList>
    </citation>
    <scope>IDENTIFICATION</scope>
</reference>
<feature type="transmembrane region" description="Helical" evidence="7">
    <location>
        <begin position="273"/>
        <end position="293"/>
    </location>
</feature>
<evidence type="ECO:0000256" key="3">
    <source>
        <dbReference type="ARBA" id="ARBA00022692"/>
    </source>
</evidence>
<protein>
    <submittedName>
        <fullName evidence="9">Transmembrane protein 120A</fullName>
    </submittedName>
</protein>
<keyword evidence="4 7" id="KW-1133">Transmembrane helix</keyword>
<dbReference type="GO" id="GO:0016020">
    <property type="term" value="C:membrane"/>
    <property type="evidence" value="ECO:0007669"/>
    <property type="project" value="UniProtKB-SubCell"/>
</dbReference>
<keyword evidence="3 7" id="KW-0812">Transmembrane</keyword>
<name>A0A915CT12_9BILA</name>